<feature type="transmembrane region" description="Helical" evidence="1">
    <location>
        <begin position="54"/>
        <end position="77"/>
    </location>
</feature>
<keyword evidence="1" id="KW-0812">Transmembrane</keyword>
<evidence type="ECO:0000313" key="4">
    <source>
        <dbReference type="Proteomes" id="UP000027073"/>
    </source>
</evidence>
<dbReference type="EMBL" id="KL198006">
    <property type="protein sequence ID" value="KDQ30111.1"/>
    <property type="molecule type" value="Genomic_DNA"/>
</dbReference>
<protein>
    <recommendedName>
        <fullName evidence="2">DUF6533 domain-containing protein</fullName>
    </recommendedName>
</protein>
<evidence type="ECO:0000259" key="2">
    <source>
        <dbReference type="Pfam" id="PF20151"/>
    </source>
</evidence>
<name>A0A067P2L2_PLEO1</name>
<organism evidence="3 4">
    <name type="scientific">Pleurotus ostreatus (strain PC15)</name>
    <name type="common">Oyster mushroom</name>
    <dbReference type="NCBI Taxonomy" id="1137138"/>
    <lineage>
        <taxon>Eukaryota</taxon>
        <taxon>Fungi</taxon>
        <taxon>Dikarya</taxon>
        <taxon>Basidiomycota</taxon>
        <taxon>Agaricomycotina</taxon>
        <taxon>Agaricomycetes</taxon>
        <taxon>Agaricomycetidae</taxon>
        <taxon>Agaricales</taxon>
        <taxon>Pleurotineae</taxon>
        <taxon>Pleurotaceae</taxon>
        <taxon>Pleurotus</taxon>
    </lineage>
</organism>
<dbReference type="AlphaFoldDB" id="A0A067P2L2"/>
<dbReference type="Pfam" id="PF20151">
    <property type="entry name" value="DUF6533"/>
    <property type="match status" value="1"/>
</dbReference>
<gene>
    <name evidence="3" type="ORF">PLEOSDRAFT_165755</name>
</gene>
<dbReference type="InterPro" id="IPR045340">
    <property type="entry name" value="DUF6533"/>
</dbReference>
<keyword evidence="1" id="KW-0472">Membrane</keyword>
<reference evidence="4" key="1">
    <citation type="journal article" date="2014" name="Proc. Natl. Acad. Sci. U.S.A.">
        <title>Extensive sampling of basidiomycete genomes demonstrates inadequacy of the white-rot/brown-rot paradigm for wood decay fungi.</title>
        <authorList>
            <person name="Riley R."/>
            <person name="Salamov A.A."/>
            <person name="Brown D.W."/>
            <person name="Nagy L.G."/>
            <person name="Floudas D."/>
            <person name="Held B.W."/>
            <person name="Levasseur A."/>
            <person name="Lombard V."/>
            <person name="Morin E."/>
            <person name="Otillar R."/>
            <person name="Lindquist E.A."/>
            <person name="Sun H."/>
            <person name="LaButti K.M."/>
            <person name="Schmutz J."/>
            <person name="Jabbour D."/>
            <person name="Luo H."/>
            <person name="Baker S.E."/>
            <person name="Pisabarro A.G."/>
            <person name="Walton J.D."/>
            <person name="Blanchette R.A."/>
            <person name="Henrissat B."/>
            <person name="Martin F."/>
            <person name="Cullen D."/>
            <person name="Hibbett D.S."/>
            <person name="Grigoriev I.V."/>
        </authorList>
    </citation>
    <scope>NUCLEOTIDE SEQUENCE [LARGE SCALE GENOMIC DNA]</scope>
    <source>
        <strain evidence="4">PC15</strain>
    </source>
</reference>
<accession>A0A067P2L2</accession>
<feature type="domain" description="DUF6533" evidence="2">
    <location>
        <begin position="17"/>
        <end position="51"/>
    </location>
</feature>
<sequence>MERPTLQGLFQLRQEEVYDYLVTFGDEVTFIWTKPKSLGTILYFLARYPVFVDLVLSLYGEYLAILVLFIDALNVLVRITPRLPVDQCIALDHAMGWMFLIGIAVAESQSMSLSPGELIMIMRVWSLWGRTQFMTVFLSILTIATLIVGVTVLGLSQKSLTSPNMSGCYPLGSNGAMLVDYAILMGFEANVSETVSSLSLQSLCI</sequence>
<dbReference type="InParanoid" id="A0A067P2L2"/>
<dbReference type="HOGENOM" id="CLU_1337991_0_0_1"/>
<evidence type="ECO:0000256" key="1">
    <source>
        <dbReference type="SAM" id="Phobius"/>
    </source>
</evidence>
<proteinExistence type="predicted"/>
<feature type="transmembrane region" description="Helical" evidence="1">
    <location>
        <begin position="89"/>
        <end position="106"/>
    </location>
</feature>
<keyword evidence="1" id="KW-1133">Transmembrane helix</keyword>
<dbReference type="VEuPathDB" id="FungiDB:PLEOSDRAFT_165755"/>
<dbReference type="Proteomes" id="UP000027073">
    <property type="component" value="Unassembled WGS sequence"/>
</dbReference>
<feature type="transmembrane region" description="Helical" evidence="1">
    <location>
        <begin position="133"/>
        <end position="155"/>
    </location>
</feature>
<evidence type="ECO:0000313" key="3">
    <source>
        <dbReference type="EMBL" id="KDQ30111.1"/>
    </source>
</evidence>